<feature type="chain" id="PRO_5035469431" evidence="1">
    <location>
        <begin position="23"/>
        <end position="398"/>
    </location>
</feature>
<evidence type="ECO:0000313" key="2">
    <source>
        <dbReference type="EMBL" id="UEP64336.1"/>
    </source>
</evidence>
<proteinExistence type="evidence at transcript level"/>
<reference evidence="2" key="1">
    <citation type="submission" date="2021-08" db="EMBL/GenBank/DDBJ databases">
        <title>Proteotranscriptomics reveals the secretory dynamics of teratocytes, master regulators of parasitization by the endoparasitoid wasp Cotesia flavipes.</title>
        <authorList>
            <person name="Pinto C.G."/>
            <person name="Walker A.A."/>
            <person name="Robinson S."/>
            <person name="King G.F."/>
            <person name="Rossi G.D."/>
        </authorList>
    </citation>
    <scope>NUCLEOTIDE SEQUENCE</scope>
</reference>
<evidence type="ECO:0000256" key="1">
    <source>
        <dbReference type="SAM" id="SignalP"/>
    </source>
</evidence>
<name>A0A8K1YTW2_COTFL</name>
<feature type="signal peptide" evidence="1">
    <location>
        <begin position="1"/>
        <end position="22"/>
    </location>
</feature>
<organism evidence="2">
    <name type="scientific">Cotesia flavipes</name>
    <name type="common">Parasitic wasp</name>
    <name type="synonym">Apanteles flavipes</name>
    <dbReference type="NCBI Taxonomy" id="89805"/>
    <lineage>
        <taxon>Eukaryota</taxon>
        <taxon>Metazoa</taxon>
        <taxon>Ecdysozoa</taxon>
        <taxon>Arthropoda</taxon>
        <taxon>Hexapoda</taxon>
        <taxon>Insecta</taxon>
        <taxon>Pterygota</taxon>
        <taxon>Neoptera</taxon>
        <taxon>Endopterygota</taxon>
        <taxon>Hymenoptera</taxon>
        <taxon>Apocrita</taxon>
        <taxon>Ichneumonoidea</taxon>
        <taxon>Braconidae</taxon>
        <taxon>Microgastrinae</taxon>
        <taxon>Cotesia</taxon>
    </lineage>
</organism>
<accession>A0A8K1YTW2</accession>
<dbReference type="EMBL" id="MZ746743">
    <property type="protein sequence ID" value="UEP64336.1"/>
    <property type="molecule type" value="mRNA"/>
</dbReference>
<dbReference type="AlphaFoldDB" id="A0A8K1YTW2"/>
<sequence length="398" mass="46515">MAKIVLIIELFVLMSLIAFVITQTHQGLSKDELKLLEELFRQYLTNNIKKSNPKINFPTAKTEKITSFKNLTETTTQFPVPTYNYKPMDYSWIRSGGQSAENIDSNSTDWLKRSDLTWAFPIYQLTNSKIPSRRYNRTFRCTGILVLRNAVLAPRLCIDDDAWYVVATSLRRVSSFGSEFLRNVHHRRLYPAVNYQSYRMASIEYKEKLSDTIIIKNDTIPGMVLLFFDMEMNSKLAWTYDSPQFYQIYSKERNPNCVRTSMMKNAKRQILVHQTPEKILKFVNYLERYKRFKHSTHDNKTTGISWIEYDSFTPVFGTEQHKSSDLQPLLGSALVCKGQNDVPVLTGVLISTSYDGFNLYALVGGMNQWLQNQQFEFQRRTDRLFESNTFEIYEYDLS</sequence>
<keyword evidence="1" id="KW-0732">Signal</keyword>
<protein>
    <submittedName>
        <fullName evidence="2">Teratocyte uncharacterized V</fullName>
    </submittedName>
</protein>